<feature type="non-terminal residue" evidence="3">
    <location>
        <position position="376"/>
    </location>
</feature>
<evidence type="ECO:0000256" key="1">
    <source>
        <dbReference type="SAM" id="Coils"/>
    </source>
</evidence>
<evidence type="ECO:0000313" key="3">
    <source>
        <dbReference type="EMBL" id="GKT32978.1"/>
    </source>
</evidence>
<keyword evidence="1" id="KW-0175">Coiled coil</keyword>
<feature type="region of interest" description="Disordered" evidence="2">
    <location>
        <begin position="277"/>
        <end position="332"/>
    </location>
</feature>
<comment type="caution">
    <text evidence="3">The sequence shown here is derived from an EMBL/GenBank/DDBJ whole genome shotgun (WGS) entry which is preliminary data.</text>
</comment>
<evidence type="ECO:0000256" key="2">
    <source>
        <dbReference type="SAM" id="MobiDB-lite"/>
    </source>
</evidence>
<feature type="region of interest" description="Disordered" evidence="2">
    <location>
        <begin position="1"/>
        <end position="28"/>
    </location>
</feature>
<reference evidence="3" key="1">
    <citation type="submission" date="2022-03" db="EMBL/GenBank/DDBJ databases">
        <title>Draft genome sequence of Aduncisulcus paluster, a free-living microaerophilic Fornicata.</title>
        <authorList>
            <person name="Yuyama I."/>
            <person name="Kume K."/>
            <person name="Tamura T."/>
            <person name="Inagaki Y."/>
            <person name="Hashimoto T."/>
        </authorList>
    </citation>
    <scope>NUCLEOTIDE SEQUENCE</scope>
    <source>
        <strain evidence="3">NY0171</strain>
    </source>
</reference>
<proteinExistence type="predicted"/>
<evidence type="ECO:0000313" key="4">
    <source>
        <dbReference type="Proteomes" id="UP001057375"/>
    </source>
</evidence>
<accession>A0ABQ5KKD0</accession>
<dbReference type="EMBL" id="BQXS01010104">
    <property type="protein sequence ID" value="GKT32978.1"/>
    <property type="molecule type" value="Genomic_DNA"/>
</dbReference>
<dbReference type="Proteomes" id="UP001057375">
    <property type="component" value="Unassembled WGS sequence"/>
</dbReference>
<gene>
    <name evidence="3" type="ORF">ADUPG1_007010</name>
</gene>
<keyword evidence="4" id="KW-1185">Reference proteome</keyword>
<feature type="coiled-coil region" evidence="1">
    <location>
        <begin position="341"/>
        <end position="368"/>
    </location>
</feature>
<feature type="coiled-coil region" evidence="1">
    <location>
        <begin position="143"/>
        <end position="184"/>
    </location>
</feature>
<protein>
    <submittedName>
        <fullName evidence="3">Uncharacterized protein</fullName>
    </submittedName>
</protein>
<sequence length="376" mass="42499">MPDLDSGKRRTVIDESGEHNLHELRKKSLKTSDTKLEIVKGELDEHQSSKNMKQLLSTDESLWESVDDDIDAVVGPTSIQTPIKKKHAFSSKDSSKKSKGSRKKSKSSTEDNTLSSEKETTLDSRLDFYFSSPSKSSSNDRQVKLLTGRISELQDTNAKLKKTISRLEAEKATLEQSKRELESSFVSYRSHVSNHMYRARLSVDTMLVQLAWMERKACRDAIETGHKKFGRSYAPSAQYTGKSSWIGGPEEEELREQLKSVECEMQRLETLKKLVKKEEKEREKERKKREKRDLKKSSSSPSGTVSGEDLSGGEKEKDEEDIQVSCPSSASGFSRMSENVLAALDLKKERLKKQKRALVASISAIDKERHSFALEA</sequence>
<name>A0ABQ5KKD0_9EUKA</name>
<feature type="region of interest" description="Disordered" evidence="2">
    <location>
        <begin position="74"/>
        <end position="118"/>
    </location>
</feature>
<feature type="compositionally biased region" description="Basic residues" evidence="2">
    <location>
        <begin position="97"/>
        <end position="106"/>
    </location>
</feature>
<feature type="compositionally biased region" description="Basic and acidic residues" evidence="2">
    <location>
        <begin position="1"/>
        <end position="23"/>
    </location>
</feature>
<organism evidence="3 4">
    <name type="scientific">Aduncisulcus paluster</name>
    <dbReference type="NCBI Taxonomy" id="2918883"/>
    <lineage>
        <taxon>Eukaryota</taxon>
        <taxon>Metamonada</taxon>
        <taxon>Carpediemonas-like organisms</taxon>
        <taxon>Aduncisulcus</taxon>
    </lineage>
</organism>